<dbReference type="SMR" id="A0A3B6LGK7"/>
<evidence type="ECO:0000256" key="1">
    <source>
        <dbReference type="ARBA" id="ARBA00022737"/>
    </source>
</evidence>
<dbReference type="InterPro" id="IPR032675">
    <property type="entry name" value="LRR_dom_sf"/>
</dbReference>
<dbReference type="InterPro" id="IPR055414">
    <property type="entry name" value="LRR_R13L4/SHOC2-like"/>
</dbReference>
<dbReference type="GO" id="GO:0035556">
    <property type="term" value="P:intracellular signal transduction"/>
    <property type="evidence" value="ECO:0000318"/>
    <property type="project" value="GO_Central"/>
</dbReference>
<organism evidence="6">
    <name type="scientific">Triticum aestivum</name>
    <name type="common">Wheat</name>
    <dbReference type="NCBI Taxonomy" id="4565"/>
    <lineage>
        <taxon>Eukaryota</taxon>
        <taxon>Viridiplantae</taxon>
        <taxon>Streptophyta</taxon>
        <taxon>Embryophyta</taxon>
        <taxon>Tracheophyta</taxon>
        <taxon>Spermatophyta</taxon>
        <taxon>Magnoliopsida</taxon>
        <taxon>Liliopsida</taxon>
        <taxon>Poales</taxon>
        <taxon>Poaceae</taxon>
        <taxon>BOP clade</taxon>
        <taxon>Pooideae</taxon>
        <taxon>Triticodae</taxon>
        <taxon>Triticeae</taxon>
        <taxon>Triticinae</taxon>
        <taxon>Triticum</taxon>
    </lineage>
</organism>
<protein>
    <recommendedName>
        <fullName evidence="8">NB-ARC domain-containing protein</fullName>
    </recommendedName>
</protein>
<dbReference type="GO" id="GO:0002758">
    <property type="term" value="P:innate immune response-activating signaling pathway"/>
    <property type="evidence" value="ECO:0007669"/>
    <property type="project" value="UniProtKB-ARBA"/>
</dbReference>
<dbReference type="InterPro" id="IPR058922">
    <property type="entry name" value="WHD_DRP"/>
</dbReference>
<keyword evidence="7" id="KW-1185">Reference proteome</keyword>
<evidence type="ECO:0008006" key="8">
    <source>
        <dbReference type="Google" id="ProtNLM"/>
    </source>
</evidence>
<evidence type="ECO:0000256" key="2">
    <source>
        <dbReference type="ARBA" id="ARBA00022821"/>
    </source>
</evidence>
<sequence>MLNGMRSDEWESMRDSHIWNLSTSMGHEVLASLQLSYSHMSAWLKLCFSYCAIFPKGHKIAKYDLIHQWIALGFVEQSRIFDSMQLCENYVTQLLGMSFLQYSEAPWGYRQEDKYITFFTMHDLVHDLAREILAHQLNMEGNKCCYALLTDCTKSLQLSFPANIYSLHFRGCYGQELCDGAFSSAKCLRVLDLSECLIKKLPDCIGQLKQLRFLHAPQIRYEMVPNCITELSQLNYLNLRDSGKISALPESIGDMKAMMHLDLSGCVEIRELPISFAELKQLVHLNLSHCSMSEAEALGGCTKLQYLNLSGNEEHIRRLSKVISNLIKLRYLNLSGCMNAMVPASENDIVRLLDTICTLSNLEQLDLSKNQVSFCIPEIIGNLAKLHTLDLLGCYRLKLPADFVVRISRCNSGRIFCLHMCTNPYALTIYRLENVKSAEEAHSIKLIMKQKTKELRFEWTVAASRFVEDKEVLEKLVPPSSVRVLHITGYSSVSVPDWLMGIRQYLPNLSELYFCDFPNCNDLPSLGQLPYLRELGLCRMESLEEWHTAYTSGEPKLGALTIDQCAKLTIKPCAPRATVLRIIDSDNVLSHSGASSSPITKLTVKNSKVPLHQWRLLHRLPVLRV</sequence>
<dbReference type="FunFam" id="1.10.10.10:FF:000322">
    <property type="entry name" value="Probable disease resistance protein At1g63360"/>
    <property type="match status" value="1"/>
</dbReference>
<reference evidence="6" key="1">
    <citation type="submission" date="2018-08" db="EMBL/GenBank/DDBJ databases">
        <authorList>
            <person name="Rossello M."/>
        </authorList>
    </citation>
    <scope>NUCLEOTIDE SEQUENCE [LARGE SCALE GENOMIC DNA]</scope>
    <source>
        <strain evidence="6">cv. Chinese Spring</strain>
    </source>
</reference>
<dbReference type="Gramene" id="TraesCS5B03G0146900.1">
    <property type="protein sequence ID" value="TraesCS5B03G0146900.1.CDS"/>
    <property type="gene ID" value="TraesCS5B03G0146900"/>
</dbReference>
<dbReference type="InterPro" id="IPR001611">
    <property type="entry name" value="Leu-rich_rpt"/>
</dbReference>
<proteinExistence type="predicted"/>
<feature type="domain" description="R13L1/DRL21-like LRR repeat region" evidence="5">
    <location>
        <begin position="426"/>
        <end position="540"/>
    </location>
</feature>
<dbReference type="Gramene" id="TraesCS5B02G058900.1">
    <property type="protein sequence ID" value="TraesCS5B02G058900.1"/>
    <property type="gene ID" value="TraesCS5B02G058900"/>
</dbReference>
<dbReference type="PANTHER" id="PTHR47186">
    <property type="entry name" value="LEUCINE-RICH REPEAT-CONTAINING PROTEIN 57"/>
    <property type="match status" value="1"/>
</dbReference>
<evidence type="ECO:0000313" key="6">
    <source>
        <dbReference type="EnsemblPlants" id="TraesCS5B02G058900.1"/>
    </source>
</evidence>
<evidence type="ECO:0000313" key="7">
    <source>
        <dbReference type="Proteomes" id="UP000019116"/>
    </source>
</evidence>
<dbReference type="Gramene" id="TraesMAC5B03G02812800.1">
    <property type="protein sequence ID" value="TraesMAC5B03G02812800.1"/>
    <property type="gene ID" value="TraesMAC5B03G02812800"/>
</dbReference>
<dbReference type="AlphaFoldDB" id="A0A3B6LGK7"/>
<evidence type="ECO:0000259" key="3">
    <source>
        <dbReference type="Pfam" id="PF23559"/>
    </source>
</evidence>
<reference evidence="6" key="2">
    <citation type="submission" date="2018-10" db="UniProtKB">
        <authorList>
            <consortium name="EnsemblPlants"/>
        </authorList>
    </citation>
    <scope>IDENTIFICATION</scope>
</reference>
<dbReference type="STRING" id="4565.A0A3B6LGK7"/>
<dbReference type="Gramene" id="TraesROB_scaffold_001716_01G000100.1">
    <property type="protein sequence ID" value="TraesROB_scaffold_001716_01G000100.1"/>
    <property type="gene ID" value="TraesROB_scaffold_001716_01G000100"/>
</dbReference>
<dbReference type="GO" id="GO:0009626">
    <property type="term" value="P:plant-type hypersensitive response"/>
    <property type="evidence" value="ECO:0007669"/>
    <property type="project" value="UniProtKB-ARBA"/>
</dbReference>
<keyword evidence="1" id="KW-0677">Repeat</keyword>
<accession>A0A3B6LGK7</accession>
<name>A0A3B6LGK7_WHEAT</name>
<dbReference type="Pfam" id="PF23559">
    <property type="entry name" value="WHD_DRP"/>
    <property type="match status" value="1"/>
</dbReference>
<dbReference type="Proteomes" id="UP000019116">
    <property type="component" value="Chromosome 5B"/>
</dbReference>
<dbReference type="OMA" id="LEEWHTA"/>
<dbReference type="Pfam" id="PF25019">
    <property type="entry name" value="LRR_R13L1-DRL21"/>
    <property type="match status" value="1"/>
</dbReference>
<feature type="domain" description="Disease resistance R13L4/SHOC-2-like LRR" evidence="4">
    <location>
        <begin position="227"/>
        <end position="371"/>
    </location>
</feature>
<dbReference type="SUPFAM" id="SSF52058">
    <property type="entry name" value="L domain-like"/>
    <property type="match status" value="2"/>
</dbReference>
<dbReference type="Gramene" id="TraesLAC5B03G02767980.1">
    <property type="protein sequence ID" value="TraesLAC5B03G02767980.1"/>
    <property type="gene ID" value="TraesLAC5B03G02767980"/>
</dbReference>
<dbReference type="Pfam" id="PF23598">
    <property type="entry name" value="LRR_14"/>
    <property type="match status" value="1"/>
</dbReference>
<dbReference type="InterPro" id="IPR036388">
    <property type="entry name" value="WH-like_DNA-bd_sf"/>
</dbReference>
<dbReference type="InterPro" id="IPR056789">
    <property type="entry name" value="LRR_R13L1-DRL21"/>
</dbReference>
<keyword evidence="2" id="KW-0611">Plant defense</keyword>
<dbReference type="EnsemblPlants" id="TraesCS5B02G058900.1">
    <property type="protein sequence ID" value="TraesCS5B02G058900.1"/>
    <property type="gene ID" value="TraesCS5B02G058900"/>
</dbReference>
<evidence type="ECO:0000259" key="5">
    <source>
        <dbReference type="Pfam" id="PF25019"/>
    </source>
</evidence>
<dbReference type="Gramene" id="TraesRN5B0100150700.1">
    <property type="protein sequence ID" value="TraesRN5B0100150700.1"/>
    <property type="gene ID" value="TraesRN5B0100150700"/>
</dbReference>
<dbReference type="Gramene" id="TraesJAG5B03G02813650.1">
    <property type="protein sequence ID" value="TraesJAG5B03G02813650.1"/>
    <property type="gene ID" value="TraesJAG5B03G02813650"/>
</dbReference>
<feature type="domain" description="Disease resistance protein winged helix" evidence="3">
    <location>
        <begin position="53"/>
        <end position="129"/>
    </location>
</feature>
<dbReference type="PANTHER" id="PTHR47186:SF3">
    <property type="entry name" value="OS09G0267800 PROTEIN"/>
    <property type="match status" value="1"/>
</dbReference>
<evidence type="ECO:0000259" key="4">
    <source>
        <dbReference type="Pfam" id="PF23598"/>
    </source>
</evidence>
<dbReference type="Gene3D" id="3.80.10.10">
    <property type="entry name" value="Ribonuclease Inhibitor"/>
    <property type="match status" value="2"/>
</dbReference>
<dbReference type="OrthoDB" id="5986190at2759"/>
<dbReference type="GO" id="GO:0042742">
    <property type="term" value="P:defense response to bacterium"/>
    <property type="evidence" value="ECO:0007669"/>
    <property type="project" value="UniProtKB-ARBA"/>
</dbReference>
<dbReference type="Gene3D" id="1.10.10.10">
    <property type="entry name" value="Winged helix-like DNA-binding domain superfamily/Winged helix DNA-binding domain"/>
    <property type="match status" value="1"/>
</dbReference>
<dbReference type="Gramene" id="TraesNOR5B03G02838510.1">
    <property type="protein sequence ID" value="TraesNOR5B03G02838510.1"/>
    <property type="gene ID" value="TraesNOR5B03G02838510"/>
</dbReference>
<dbReference type="Pfam" id="PF00560">
    <property type="entry name" value="LRR_1"/>
    <property type="match status" value="1"/>
</dbReference>